<reference evidence="2 3" key="2">
    <citation type="submission" date="2024-10" db="EMBL/GenBank/DDBJ databases">
        <authorList>
            <person name="Ryan C."/>
        </authorList>
    </citation>
    <scope>NUCLEOTIDE SEQUENCE [LARGE SCALE GENOMIC DNA]</scope>
</reference>
<feature type="domain" description="Factor of DNA methylation 1-5/IDN2" evidence="1">
    <location>
        <begin position="120"/>
        <end position="177"/>
    </location>
</feature>
<dbReference type="PANTHER" id="PTHR21596">
    <property type="entry name" value="RIBONUCLEASE P SUBUNIT P38"/>
    <property type="match status" value="1"/>
</dbReference>
<reference evidence="3" key="1">
    <citation type="submission" date="2024-06" db="EMBL/GenBank/DDBJ databases">
        <authorList>
            <person name="Ryan C."/>
        </authorList>
    </citation>
    <scope>NUCLEOTIDE SEQUENCE [LARGE SCALE GENOMIC DNA]</scope>
</reference>
<proteinExistence type="predicted"/>
<dbReference type="PANTHER" id="PTHR21596:SF51">
    <property type="entry name" value="OS01G0147700 PROTEIN"/>
    <property type="match status" value="1"/>
</dbReference>
<dbReference type="EMBL" id="OZ075129">
    <property type="protein sequence ID" value="CAL4965225.1"/>
    <property type="molecule type" value="Genomic_DNA"/>
</dbReference>
<evidence type="ECO:0000259" key="1">
    <source>
        <dbReference type="Pfam" id="PF03469"/>
    </source>
</evidence>
<dbReference type="AlphaFoldDB" id="A0ABC8ZSU2"/>
<sequence>MLQDTMELGYALLEKTLRMTQMAMLSSSSKLIDGSLAEKSGVVMIVDKSKEVEKLDAEINGRMCKLSEILEESLSQELISSVLSKYVETNMELQDARKELINVFLEMAFKHAVIRVNMTGKLDRKPFQDACWRKYGTEDEDGSKLRAAMLLSDWQEELQKPSWHPFRIVEDANGKTRVRIYCNTVQFAEQQRYVTSHGRSGCCSKSWTTMT</sequence>
<dbReference type="InterPro" id="IPR045177">
    <property type="entry name" value="FDM1-5/IDN2"/>
</dbReference>
<gene>
    <name evidence="2" type="ORF">URODEC1_LOCUS47098</name>
</gene>
<name>A0ABC8ZSU2_9POAL</name>
<evidence type="ECO:0000313" key="2">
    <source>
        <dbReference type="EMBL" id="CAL4965225.1"/>
    </source>
</evidence>
<dbReference type="InterPro" id="IPR005379">
    <property type="entry name" value="FDM1-5/IDN2_XH"/>
</dbReference>
<evidence type="ECO:0000313" key="3">
    <source>
        <dbReference type="Proteomes" id="UP001497457"/>
    </source>
</evidence>
<organism evidence="2 3">
    <name type="scientific">Urochloa decumbens</name>
    <dbReference type="NCBI Taxonomy" id="240449"/>
    <lineage>
        <taxon>Eukaryota</taxon>
        <taxon>Viridiplantae</taxon>
        <taxon>Streptophyta</taxon>
        <taxon>Embryophyta</taxon>
        <taxon>Tracheophyta</taxon>
        <taxon>Spermatophyta</taxon>
        <taxon>Magnoliopsida</taxon>
        <taxon>Liliopsida</taxon>
        <taxon>Poales</taxon>
        <taxon>Poaceae</taxon>
        <taxon>PACMAD clade</taxon>
        <taxon>Panicoideae</taxon>
        <taxon>Panicodae</taxon>
        <taxon>Paniceae</taxon>
        <taxon>Melinidinae</taxon>
        <taxon>Urochloa</taxon>
    </lineage>
</organism>
<keyword evidence="3" id="KW-1185">Reference proteome</keyword>
<accession>A0ABC8ZSU2</accession>
<protein>
    <recommendedName>
        <fullName evidence="1">Factor of DNA methylation 1-5/IDN2 domain-containing protein</fullName>
    </recommendedName>
</protein>
<dbReference type="Proteomes" id="UP001497457">
    <property type="component" value="Chromosome 19rd"/>
</dbReference>
<dbReference type="Pfam" id="PF03469">
    <property type="entry name" value="XH"/>
    <property type="match status" value="1"/>
</dbReference>